<proteinExistence type="predicted"/>
<name>A0A8S5QA66_9CAUD</name>
<evidence type="ECO:0000313" key="1">
    <source>
        <dbReference type="EMBL" id="DAE15653.1"/>
    </source>
</evidence>
<organism evidence="1">
    <name type="scientific">Siphoviridae sp. ct2ZW1</name>
    <dbReference type="NCBI Taxonomy" id="2825316"/>
    <lineage>
        <taxon>Viruses</taxon>
        <taxon>Duplodnaviria</taxon>
        <taxon>Heunggongvirae</taxon>
        <taxon>Uroviricota</taxon>
        <taxon>Caudoviricetes</taxon>
    </lineage>
</organism>
<reference evidence="1" key="1">
    <citation type="journal article" date="2021" name="Proc. Natl. Acad. Sci. U.S.A.">
        <title>A Catalog of Tens of Thousands of Viruses from Human Metagenomes Reveals Hidden Associations with Chronic Diseases.</title>
        <authorList>
            <person name="Tisza M.J."/>
            <person name="Buck C.B."/>
        </authorList>
    </citation>
    <scope>NUCLEOTIDE SEQUENCE</scope>
    <source>
        <strain evidence="1">Ct2ZW1</strain>
    </source>
</reference>
<sequence>MSKQDFYDLMHFARSNNLMNIPLNIVIQKYRISKGSAK</sequence>
<protein>
    <submittedName>
        <fullName evidence="1">Uncharacterized protein</fullName>
    </submittedName>
</protein>
<dbReference type="EMBL" id="BK015609">
    <property type="protein sequence ID" value="DAE15653.1"/>
    <property type="molecule type" value="Genomic_DNA"/>
</dbReference>
<accession>A0A8S5QA66</accession>